<dbReference type="PANTHER" id="PTHR43364:SF4">
    <property type="entry name" value="NAD(P)-LINKED OXIDOREDUCTASE SUPERFAMILY PROTEIN"/>
    <property type="match status" value="1"/>
</dbReference>
<dbReference type="InterPro" id="IPR050523">
    <property type="entry name" value="AKR_Detox_Biosynth"/>
</dbReference>
<dbReference type="InterPro" id="IPR020471">
    <property type="entry name" value="AKR"/>
</dbReference>
<dbReference type="GO" id="GO:0016491">
    <property type="term" value="F:oxidoreductase activity"/>
    <property type="evidence" value="ECO:0007669"/>
    <property type="project" value="UniProtKB-KW"/>
</dbReference>
<comment type="caution">
    <text evidence="3">The sequence shown here is derived from an EMBL/GenBank/DDBJ whole genome shotgun (WGS) entry which is preliminary data.</text>
</comment>
<dbReference type="CDD" id="cd19148">
    <property type="entry name" value="AKR_AKR11B1"/>
    <property type="match status" value="1"/>
</dbReference>
<accession>A0A397Q5L1</accession>
<dbReference type="GO" id="GO:0005829">
    <property type="term" value="C:cytosol"/>
    <property type="evidence" value="ECO:0007669"/>
    <property type="project" value="TreeGrafter"/>
</dbReference>
<organism evidence="3 4">
    <name type="scientific">Dichotomicrobium thermohalophilum</name>
    <dbReference type="NCBI Taxonomy" id="933063"/>
    <lineage>
        <taxon>Bacteria</taxon>
        <taxon>Pseudomonadati</taxon>
        <taxon>Pseudomonadota</taxon>
        <taxon>Alphaproteobacteria</taxon>
        <taxon>Hyphomicrobiales</taxon>
        <taxon>Hyphomicrobiaceae</taxon>
        <taxon>Dichotomicrobium</taxon>
    </lineage>
</organism>
<dbReference type="InterPro" id="IPR036812">
    <property type="entry name" value="NAD(P)_OxRdtase_dom_sf"/>
</dbReference>
<feature type="domain" description="NADP-dependent oxidoreductase" evidence="2">
    <location>
        <begin position="15"/>
        <end position="309"/>
    </location>
</feature>
<dbReference type="RefSeq" id="WP_119060048.1">
    <property type="nucleotide sequence ID" value="NZ_QXDF01000001.1"/>
</dbReference>
<keyword evidence="4" id="KW-1185">Reference proteome</keyword>
<reference evidence="3 4" key="1">
    <citation type="submission" date="2018-08" db="EMBL/GenBank/DDBJ databases">
        <title>Genomic Encyclopedia of Archaeal and Bacterial Type Strains, Phase II (KMG-II): from individual species to whole genera.</title>
        <authorList>
            <person name="Goeker M."/>
        </authorList>
    </citation>
    <scope>NUCLEOTIDE SEQUENCE [LARGE SCALE GENOMIC DNA]</scope>
    <source>
        <strain evidence="3 4">DSM 5002</strain>
    </source>
</reference>
<evidence type="ECO:0000256" key="1">
    <source>
        <dbReference type="ARBA" id="ARBA00023002"/>
    </source>
</evidence>
<dbReference type="FunFam" id="3.20.20.100:FF:000004">
    <property type="entry name" value="Oxidoreductase, aldo/keto reductase"/>
    <property type="match status" value="1"/>
</dbReference>
<dbReference type="Gene3D" id="3.20.20.100">
    <property type="entry name" value="NADP-dependent oxidoreductase domain"/>
    <property type="match status" value="1"/>
</dbReference>
<dbReference type="Pfam" id="PF00248">
    <property type="entry name" value="Aldo_ket_red"/>
    <property type="match status" value="1"/>
</dbReference>
<protein>
    <submittedName>
        <fullName evidence="3">Aryl-alcohol dehydrogenase-like predicted oxidoreductase</fullName>
    </submittedName>
</protein>
<dbReference type="AlphaFoldDB" id="A0A397Q5L1"/>
<dbReference type="PANTHER" id="PTHR43364">
    <property type="entry name" value="NADH-SPECIFIC METHYLGLYOXAL REDUCTASE-RELATED"/>
    <property type="match status" value="1"/>
</dbReference>
<keyword evidence="1" id="KW-0560">Oxidoreductase</keyword>
<dbReference type="InterPro" id="IPR023210">
    <property type="entry name" value="NADP_OxRdtase_dom"/>
</dbReference>
<dbReference type="EMBL" id="QXDF01000001">
    <property type="protein sequence ID" value="RIA55095.1"/>
    <property type="molecule type" value="Genomic_DNA"/>
</dbReference>
<dbReference type="SUPFAM" id="SSF51430">
    <property type="entry name" value="NAD(P)-linked oxidoreductase"/>
    <property type="match status" value="1"/>
</dbReference>
<evidence type="ECO:0000259" key="2">
    <source>
        <dbReference type="Pfam" id="PF00248"/>
    </source>
</evidence>
<gene>
    <name evidence="3" type="ORF">BXY53_0148</name>
</gene>
<dbReference type="InterPro" id="IPR018170">
    <property type="entry name" value="Aldo/ket_reductase_CS"/>
</dbReference>
<dbReference type="PRINTS" id="PR00069">
    <property type="entry name" value="ALDKETRDTASE"/>
</dbReference>
<evidence type="ECO:0000313" key="4">
    <source>
        <dbReference type="Proteomes" id="UP000266273"/>
    </source>
</evidence>
<dbReference type="Proteomes" id="UP000266273">
    <property type="component" value="Unassembled WGS sequence"/>
</dbReference>
<dbReference type="OrthoDB" id="8394608at2"/>
<evidence type="ECO:0000313" key="3">
    <source>
        <dbReference type="EMBL" id="RIA55095.1"/>
    </source>
</evidence>
<name>A0A397Q5L1_9HYPH</name>
<sequence length="332" mass="37318">METTRIPGTDLQPSRIGLGTWAIGGWMWGGTDEQESIRTIHAAIDRGINLIDTAPVYGMGRSEQIVGKAIAQSDRDKLVISTKAGLEWEGRQPYRNATSERLTAEVDDSLKRLGVDVIDIHHVHWPDPLVPIEETAGAMKEIHDAGKIRAVGVSNFSVEQMERFRAECPLHVVQPPYNLFERGIEADVLPYAREHDIATLTYGALCRGLLTGKMTQHQEFQGDDLRQTDPKFRQPRFIQYLTAAEKLDQLAKERFGKRVLHLALRWLLDRPGVSVALWGARRPGQLNPVEEIADFHIDEQTAHDIDRVLDGYIKQPVGPEFMAPPTREQKAA</sequence>
<proteinExistence type="predicted"/>
<dbReference type="PROSITE" id="PS00062">
    <property type="entry name" value="ALDOKETO_REDUCTASE_2"/>
    <property type="match status" value="1"/>
</dbReference>